<dbReference type="Gene3D" id="3.90.1290.10">
    <property type="entry name" value="Plakin repeat"/>
    <property type="match status" value="5"/>
</dbReference>
<feature type="compositionally biased region" description="Low complexity" evidence="22">
    <location>
        <begin position="5849"/>
        <end position="5861"/>
    </location>
</feature>
<dbReference type="Pfam" id="PF02187">
    <property type="entry name" value="GAS2"/>
    <property type="match status" value="1"/>
</dbReference>
<accession>A0A4W5PWZ3</accession>
<dbReference type="CDD" id="cd00051">
    <property type="entry name" value="EFh"/>
    <property type="match status" value="1"/>
</dbReference>
<dbReference type="Pfam" id="PF00435">
    <property type="entry name" value="Spectrin"/>
    <property type="match status" value="16"/>
</dbReference>
<feature type="coiled-coil region" evidence="21">
    <location>
        <begin position="1050"/>
        <end position="1089"/>
    </location>
</feature>
<dbReference type="SMART" id="SM00150">
    <property type="entry name" value="SPEC"/>
    <property type="match status" value="25"/>
</dbReference>
<reference evidence="27" key="2">
    <citation type="submission" date="2025-08" db="UniProtKB">
        <authorList>
            <consortium name="Ensembl"/>
        </authorList>
    </citation>
    <scope>IDENTIFICATION</scope>
</reference>
<dbReference type="FunFam" id="1.20.58.60:FF:000031">
    <property type="entry name" value="Microtubule-actin cross-linking factor 1"/>
    <property type="match status" value="1"/>
</dbReference>
<reference evidence="27" key="3">
    <citation type="submission" date="2025-09" db="UniProtKB">
        <authorList>
            <consortium name="Ensembl"/>
        </authorList>
    </citation>
    <scope>IDENTIFICATION</scope>
</reference>
<feature type="coiled-coil region" evidence="21">
    <location>
        <begin position="698"/>
        <end position="725"/>
    </location>
</feature>
<evidence type="ECO:0000256" key="16">
    <source>
        <dbReference type="ARBA" id="ARBA00023136"/>
    </source>
</evidence>
<reference evidence="28" key="1">
    <citation type="submission" date="2018-06" db="EMBL/GenBank/DDBJ databases">
        <title>Genome assembly of Danube salmon.</title>
        <authorList>
            <person name="Macqueen D.J."/>
            <person name="Gundappa M.K."/>
        </authorList>
    </citation>
    <scope>NUCLEOTIDE SEQUENCE [LARGE SCALE GENOMIC DNA]</scope>
</reference>
<keyword evidence="8" id="KW-0963">Cytoplasm</keyword>
<evidence type="ECO:0000256" key="18">
    <source>
        <dbReference type="ARBA" id="ARBA00023212"/>
    </source>
</evidence>
<dbReference type="Gene3D" id="3.30.920.20">
    <property type="entry name" value="Gas2-like domain"/>
    <property type="match status" value="1"/>
</dbReference>
<feature type="coiled-coil region" evidence="21">
    <location>
        <begin position="4752"/>
        <end position="4779"/>
    </location>
</feature>
<evidence type="ECO:0000256" key="11">
    <source>
        <dbReference type="ARBA" id="ARBA00022723"/>
    </source>
</evidence>
<dbReference type="PROSITE" id="PS50222">
    <property type="entry name" value="EF_HAND_2"/>
    <property type="match status" value="2"/>
</dbReference>
<feature type="coiled-coil region" evidence="21">
    <location>
        <begin position="1358"/>
        <end position="1429"/>
    </location>
</feature>
<feature type="region of interest" description="Disordered" evidence="22">
    <location>
        <begin position="13"/>
        <end position="50"/>
    </location>
</feature>
<dbReference type="FunFam" id="1.20.58.60:FF:000010">
    <property type="entry name" value="plectin isoform X2"/>
    <property type="match status" value="1"/>
</dbReference>
<comment type="subcellular location">
    <subcellularLocation>
        <location evidence="3">Cell junction</location>
    </subcellularLocation>
    <subcellularLocation>
        <location evidence="1">Cell membrane</location>
    </subcellularLocation>
    <subcellularLocation>
        <location evidence="4">Cell projection</location>
    </subcellularLocation>
    <subcellularLocation>
        <location evidence="2">Cytoplasm</location>
        <location evidence="2">Cytoskeleton</location>
    </subcellularLocation>
</comment>
<dbReference type="InterPro" id="IPR018159">
    <property type="entry name" value="Spectrin/alpha-actinin"/>
</dbReference>
<evidence type="ECO:0000256" key="13">
    <source>
        <dbReference type="ARBA" id="ARBA00022837"/>
    </source>
</evidence>
<feature type="coiled-coil region" evidence="21">
    <location>
        <begin position="2732"/>
        <end position="2770"/>
    </location>
</feature>
<dbReference type="Pfam" id="PF00681">
    <property type="entry name" value="Plectin"/>
    <property type="match status" value="6"/>
</dbReference>
<dbReference type="FunFam" id="2.30.30.40:FF:000011">
    <property type="entry name" value="Microtubule-actin cross-linking factor 1"/>
    <property type="match status" value="1"/>
</dbReference>
<dbReference type="Ensembl" id="ENSHHUT00000067114.1">
    <property type="protein sequence ID" value="ENSHHUP00000064909.1"/>
    <property type="gene ID" value="ENSHHUG00000037207.1"/>
</dbReference>
<feature type="compositionally biased region" description="Acidic residues" evidence="22">
    <location>
        <begin position="19"/>
        <end position="28"/>
    </location>
</feature>
<dbReference type="InterPro" id="IPR003108">
    <property type="entry name" value="GAR_dom"/>
</dbReference>
<dbReference type="GO" id="GO:0003779">
    <property type="term" value="F:actin binding"/>
    <property type="evidence" value="ECO:0007669"/>
    <property type="project" value="UniProtKB-KW"/>
</dbReference>
<dbReference type="PROSITE" id="PS00018">
    <property type="entry name" value="EF_HAND_1"/>
    <property type="match status" value="2"/>
</dbReference>
<dbReference type="GO" id="GO:0042995">
    <property type="term" value="C:cell projection"/>
    <property type="evidence" value="ECO:0007669"/>
    <property type="project" value="UniProtKB-SubCell"/>
</dbReference>
<feature type="region of interest" description="Disordered" evidence="22">
    <location>
        <begin position="5576"/>
        <end position="5600"/>
    </location>
</feature>
<dbReference type="Proteomes" id="UP000314982">
    <property type="component" value="Unassembled WGS sequence"/>
</dbReference>
<dbReference type="FunFam" id="1.10.238.10:FF:000013">
    <property type="entry name" value="Microtubule-actin cross-linking factor 1"/>
    <property type="match status" value="1"/>
</dbReference>
<evidence type="ECO:0000256" key="4">
    <source>
        <dbReference type="ARBA" id="ARBA00004316"/>
    </source>
</evidence>
<dbReference type="Pfam" id="PF21020">
    <property type="entry name" value="Spectrin_4"/>
    <property type="match status" value="1"/>
</dbReference>
<evidence type="ECO:0000256" key="21">
    <source>
        <dbReference type="SAM" id="Coils"/>
    </source>
</evidence>
<dbReference type="FunFam" id="1.10.418.10:FF:000017">
    <property type="entry name" value="Microtubule-actin cross-linking factor 1"/>
    <property type="match status" value="1"/>
</dbReference>
<evidence type="ECO:0000313" key="27">
    <source>
        <dbReference type="Ensembl" id="ENSHHUP00000064909.1"/>
    </source>
</evidence>
<evidence type="ECO:0000256" key="7">
    <source>
        <dbReference type="ARBA" id="ARBA00022475"/>
    </source>
</evidence>
<dbReference type="InterPro" id="IPR018247">
    <property type="entry name" value="EF_Hand_1_Ca_BS"/>
</dbReference>
<dbReference type="GO" id="GO:0031581">
    <property type="term" value="P:hemidesmosome assembly"/>
    <property type="evidence" value="ECO:0007669"/>
    <property type="project" value="TreeGrafter"/>
</dbReference>
<feature type="compositionally biased region" description="Polar residues" evidence="22">
    <location>
        <begin position="2521"/>
        <end position="2540"/>
    </location>
</feature>
<evidence type="ECO:0000256" key="2">
    <source>
        <dbReference type="ARBA" id="ARBA00004245"/>
    </source>
</evidence>
<dbReference type="GeneTree" id="ENSGT00940000155008"/>
<dbReference type="GO" id="GO:0005886">
    <property type="term" value="C:plasma membrane"/>
    <property type="evidence" value="ECO:0007669"/>
    <property type="project" value="UniProtKB-SubCell"/>
</dbReference>
<dbReference type="Pfam" id="PF21097">
    <property type="entry name" value="SR_plectin_7"/>
    <property type="match status" value="1"/>
</dbReference>
<dbReference type="InterPro" id="IPR036872">
    <property type="entry name" value="CH_dom_sf"/>
</dbReference>
<dbReference type="InterPro" id="IPR002017">
    <property type="entry name" value="Spectrin_repeat"/>
</dbReference>
<dbReference type="InterPro" id="IPR001101">
    <property type="entry name" value="Plectin_repeat"/>
</dbReference>
<feature type="compositionally biased region" description="Polar residues" evidence="22">
    <location>
        <begin position="2495"/>
        <end position="2504"/>
    </location>
</feature>
<dbReference type="SMART" id="SM00250">
    <property type="entry name" value="PLEC"/>
    <property type="match status" value="15"/>
</dbReference>
<dbReference type="InterPro" id="IPR036534">
    <property type="entry name" value="GAR_dom_sf"/>
</dbReference>
<dbReference type="Gene3D" id="1.20.58.60">
    <property type="match status" value="26"/>
</dbReference>
<dbReference type="GO" id="GO:0005882">
    <property type="term" value="C:intermediate filament"/>
    <property type="evidence" value="ECO:0007669"/>
    <property type="project" value="TreeGrafter"/>
</dbReference>
<dbReference type="GO" id="GO:0005198">
    <property type="term" value="F:structural molecule activity"/>
    <property type="evidence" value="ECO:0007669"/>
    <property type="project" value="TreeGrafter"/>
</dbReference>
<dbReference type="InterPro" id="IPR011992">
    <property type="entry name" value="EF-hand-dom_pair"/>
</dbReference>
<dbReference type="SUPFAM" id="SSF143575">
    <property type="entry name" value="GAS2 domain-like"/>
    <property type="match status" value="1"/>
</dbReference>
<keyword evidence="11" id="KW-0479">Metal-binding</keyword>
<dbReference type="FunFam" id="1.20.58.60:FF:000008">
    <property type="entry name" value="microtubule-actin cross-linking factor 1"/>
    <property type="match status" value="1"/>
</dbReference>
<dbReference type="FunFam" id="3.30.920.20:FF:000001">
    <property type="entry name" value="Microtubule-actin cross-linking factor 1"/>
    <property type="match status" value="1"/>
</dbReference>
<organism evidence="27 28">
    <name type="scientific">Hucho hucho</name>
    <name type="common">huchen</name>
    <dbReference type="NCBI Taxonomy" id="62062"/>
    <lineage>
        <taxon>Eukaryota</taxon>
        <taxon>Metazoa</taxon>
        <taxon>Chordata</taxon>
        <taxon>Craniata</taxon>
        <taxon>Vertebrata</taxon>
        <taxon>Euteleostomi</taxon>
        <taxon>Actinopterygii</taxon>
        <taxon>Neopterygii</taxon>
        <taxon>Teleostei</taxon>
        <taxon>Protacanthopterygii</taxon>
        <taxon>Salmoniformes</taxon>
        <taxon>Salmonidae</taxon>
        <taxon>Salmoninae</taxon>
        <taxon>Hucho</taxon>
    </lineage>
</organism>
<dbReference type="SMART" id="SM00033">
    <property type="entry name" value="CH"/>
    <property type="match status" value="2"/>
</dbReference>
<feature type="domain" description="EF-hand" evidence="25">
    <location>
        <begin position="5695"/>
        <end position="5730"/>
    </location>
</feature>
<keyword evidence="6 20" id="KW-0728">SH3 domain</keyword>
<keyword evidence="14" id="KW-0965">Cell junction</keyword>
<dbReference type="SUPFAM" id="SSF46966">
    <property type="entry name" value="Spectrin repeat"/>
    <property type="match status" value="22"/>
</dbReference>
<dbReference type="CDD" id="cd00176">
    <property type="entry name" value="SPEC"/>
    <property type="match status" value="13"/>
</dbReference>
<dbReference type="InterPro" id="IPR002048">
    <property type="entry name" value="EF_hand_dom"/>
</dbReference>
<feature type="region of interest" description="Disordered" evidence="22">
    <location>
        <begin position="2440"/>
        <end position="2540"/>
    </location>
</feature>
<dbReference type="Pfam" id="PF00307">
    <property type="entry name" value="CH"/>
    <property type="match status" value="2"/>
</dbReference>
<dbReference type="PROSITE" id="PS51460">
    <property type="entry name" value="GAR"/>
    <property type="match status" value="1"/>
</dbReference>
<keyword evidence="7" id="KW-1003">Cell membrane</keyword>
<dbReference type="InterPro" id="IPR001715">
    <property type="entry name" value="CH_dom"/>
</dbReference>
<feature type="region of interest" description="Disordered" evidence="22">
    <location>
        <begin position="5839"/>
        <end position="5888"/>
    </location>
</feature>
<dbReference type="FunFam" id="3.90.1290.10:FF:000001">
    <property type="entry name" value="Plectin a"/>
    <property type="match status" value="1"/>
</dbReference>
<dbReference type="PROSITE" id="PS50002">
    <property type="entry name" value="SH3"/>
    <property type="match status" value="1"/>
</dbReference>
<dbReference type="GO" id="GO:0045104">
    <property type="term" value="P:intermediate filament cytoskeleton organization"/>
    <property type="evidence" value="ECO:0007669"/>
    <property type="project" value="InterPro"/>
</dbReference>
<feature type="coiled-coil region" evidence="21">
    <location>
        <begin position="3079"/>
        <end position="3106"/>
    </location>
</feature>
<keyword evidence="19" id="KW-0966">Cell projection</keyword>
<dbReference type="PANTHER" id="PTHR23169:SF24">
    <property type="entry name" value="DYSTONIN"/>
    <property type="match status" value="1"/>
</dbReference>
<dbReference type="SMART" id="SM00054">
    <property type="entry name" value="EFh"/>
    <property type="match status" value="2"/>
</dbReference>
<dbReference type="Gene3D" id="1.10.418.10">
    <property type="entry name" value="Calponin-like domain"/>
    <property type="match status" value="2"/>
</dbReference>
<sequence>MYIYITHITLGNRRSSDGETSDFSDEDDYSLKSGSVSPAPGDTLPWNLPRHERHKRQILGGSVLDPAERAVLRIADERDRVQKKTFTKWINQHLLKVRKHVNDLYEDLRDGHNLISLLEVLTGQSLPREKGRMRFHRLQNVQIALDFLKKRQVKLVNIRNDDITDGNPKLTLGLIWTIILHFQISEIHVCGESEDMTAKERLLMWSQQMTEGYVGVRCDNFTTSWRDGRLFNAIIHKYRPDLVDMARVSVETSRSNLEQAFGVAERLGVARLLDPEDVDVQTPDEKSVITYVSTLYDVFPKVPDGVDGINANDVDIKWVEYQNMVNYLSQWLKHNVAVMSDRAFPNNPVELKALYTQYLQFKENEIPLKETEKGKIKHLYKMLEVWIEFGRIQLPQGYHPNDVEKEWGKLIVAMLEREKSLRPEVDRLEMLQQIATRVQRDCVNGEDKLALARAALQSDAKRLESGIQFQNEAETAGHLLECENLLRQQVVDIQILLDGKYYYSDQLVQRCKLTAFSRYHTYMGGGGVGMAPGDLQHLKQMQIRKPLCKSLLVDPNMTEDEVNINFVQDLINWVEEMQVQLDRGDWGSDLPSVETHLENHKGVHRAIEEFQMSLKEAKLSEIQMTQKRSYSEKLGKLETQYGKLLNCSRERQKNLESLHDFVSRATMELIWLNEKEEEEVAFDWSDRNSNISKKREYHSDLMRELDEKEEVIKSVQDMAENLLQENHPARLTIEAYKAAMQTQWSWILQLCSCVEQHLKDNTVYFEFFNDAKESTDYLKSLQGDIQRKYCCDRTSSVHKLEDHIQESMDEKEQLLQYRSTVAGLVGKAKAIVQLKPRNPDTPIRSSIPVKAICDYRQIEITIYKDDECVLASNSHRAKWKVISPSGNEAMVPSVCFTVPPPNKEAVDQASRIEQLYQNVLALWHHSHIKMKSVVSWHYLMADVRAIRDWNIKTMLPGEHQQVLINLQSHFEDFLEDSKESEVFTVADCSQLEREVLACKDYYEELLKSAEREEHEESVYNLYISEVRNFRMRLEAQEEHLIRQIRTPLDRDDLEQSVLRITEQEKKAELDQLKDDLETMKEKCETFFIQAGASPAVPTLSSDLNVLIQSMSQVYSMSAIYLEKLKTVSLVVRHSQSAEALVKLYEAKLSEEDAVNSDLKSIDTVQWRSEIDEQREIFHDMEDGLQKARGISERMFKAHNERDFDLDWHKEKADQLEERWNNVHSQIESRLVFSGQLLRDRLKTQEKQPEDSKALAELVNQQKVLVAEMEQKQSRIDECQKYSEQYSSGAKDYELQLLTYRAMVDSQHKSPLKRRRMQNSADAIVQEFMDLRTRYTAVVTSMTQYVKFASETLKRAEGEEKLEDHLKRKNSDVQDLEEHNRTLQMMQHSSVTHSIQTIHAEVEAEVLQQKQELAMVKKTAETEIKTLNETTSLRFSPKLQGLRGSISIRKLIKTKLLDRETLQKLETGLVTLDEVQASLAQFIGKPTAIAGVYLVSSKKKISFLEAADQGLLAKTYAIEYMEAQAATGCIINPSTGQTLSVQAALESGIVGLNLKDKLMDAEKAATGYVHGSKTLSVYQAMEERIVDRHKGKKIIEAQIATGGLVHPVLGVRVPVNVAVDQSLLNKATLQNLYDPVSNPKGFHNPDSGQKTYYCELLKKCLYDTDGGVYLLPFGEKNLSSFSFSSSHRLSVINSDSEWQENYRSGLISIYELADLILSRMVVVQDANSPVAGLWDVTQKRRVTILQGHQQSLIDRLTALRLLEAQACTGGICDPASGEKAPVTEALRRGLLDETFARQLQQSEISLDEAIQSCLVDKATASFLKDEKSHPKSLTCPKTKRKMSFMDALLKGVYDSHTGLRLLEATKVLSVRANFSWSGSRSQEKPLPLGFLTDMITNQRNIYVQIQLMKIKNWISEFNIQHKTHLNTFCETSVYIIVTNVMLQIGISGDERKHHSVQSGMIDHTTGLSLLEAQLITSGLVLPQFRMCLELDEAFHHNLIDEATCKQLRELNEANRSILSPPFSSEPLPVIAALREGAVSERLAMKVIEIQLATGGLRVSYTGDVLTLERAFQFGLIPAPLYVKLLERQNTWKDLINPGTSEKVSLAQLVQRSVVDEETGLRLLPVKKSHNGNIELTSGREMSVLSAVHEGLIDRETTLRLLCAQLFAGGIAEPRTGRKLTVEQSLSEGLIDQDTASGILSQQAQNGGIVNPQNGKRLTVDEAVQCDLMSFSSALLVLEKQKGLMGLLWPHSGEILTISTSLRHEIITSQLAFKLLSNRQKIASLYIPEYSEVVDINSATQNGFIDVHTAEVLKTIEIPDIFPDVDDLNDRFSNWLMLRELQIGGSHRTTDDNEIDYENINTPSPIEAKQLFISYLTMNSYMDPKSGQRRDTDLSCEAVGFTPGDGQLGAGYREIVGDQTVCPVQSDSGVYCSSHSDLLSDERKMENAVQTPASQLVKESDRRIDSSSPRDLSGDVTSTVSGDVGVNGDKTVINGDGVSSFSTVSPQRPLVKSERDVGGDIEPTSSQNGHSHSNPTSQKKTPVQLTNLSDLAVVSSVLCIKSGSDSYDIGDQEQLQTVPIKEISSTITPYPTLTDKHLPNSNANVKAKARTQRHLEDTAFDIQYFISEHAQFLSPAQSRHLLKSLSATQRAFKEQTERVANQRRTLELHLEIREDESQQKVWTQITILQLGPLHLGKSRFQFVEKTMKIALNEIISSTKKFLDENRSKLTPDQIVAIESKLEDAKSKVKLINQRAEESRKDLEKSVTTAIKQETEKVGKHIAHHQEILSQQQELIMATQSAQALLDHQAHALSPTDKDKLQRNIQELKGRYDASLTQAEQQMKQVVQVQEELKKFQGDCEEFEGWLQQAEGEVEELGAPAGALNDLTEKLQRQKSFSEDVISHKGDLRFITISGQKVLDVAKACGRMDPGGKDAHLEVDTTTTCAAVKEKLDSAAGRFKALHSQCNDLGNNLRDVVDKYKKYEDSTAGLLKWLNNSEEEARRQQSEAIAADPQTLQKQIYSSIVSLFQALEQDIYSRQSSISAMKAKVKKFVETADPTAAALLQSKMDALSQRFSDACDKHKHKQGQLEQLKDKVEEFEKTMEKVQQFVLKRSQALSETDGPGKNVNELSQLMQVASHQICLILSTCFQQNIFSKRIYVHLKRQSAVTCLVSNTLTSNRTELMVVQQNMSYINDGHQSLGELLKGRAAELSVLVQEVTEAQKETDTMITWLQDMKKTSASWNSASTEKDTMKTQLEQQKVDSTKAWGCAKFKLQGCFVLTDVCSSDAAWADVSGSVEDRKQRLEESNRNLDMFQTTEPLLRQWLSEKDMMLSVLGPLSMDPNMLNTQKQQVQILLNEFDSRKPQFDQLHEAAAAILSTSGKQDPSSGGKVVKDQLAAVTQKWQGLTGQLGQRAGLIDQAVGKSGQFQDLLMSLSQSAASLETQLNSQQALSSQPDVVKKQLEEANTISGQLREERKRLKEAETLCSELSALVTEDYLKAGLDRQLEGVNKPFKQLEDKAAKRIQQLNSAFASSQQFHQTSKDFQGWMNEKLQEQSKPQTISAQVENLRQSLKEQSALQKALSEHEKPYSTIVREGETLLQNTDGAEKVAMQGQLAALRSNWDDVKKSSAERQDKLQGALQRAQKYHEQAEKLQSWVQECEVREGSVRLSVDPVEVESSVSQLKAIQKDVDKHRGLVEQLNTAADSLLEVANADTEAIRVEKAAIGQSVDRVTEGVQNKRESLEKISQRLKEFNDTHNEAKGQLAGAKKQLDAHTSLGVQAYSNKNLTNMKAQQKSLDGVNTQVEHLKSLAQGLVADVPEADGVTDLLLQADSLEKEHGSLSKDVGETCSTLEGKLQGIGQFQTNIREMFTHFADLDDELDSMASVGRDLITLKEQQDGIKGFVEKLQELMADTARGGDSCKKMLETEASPDLLGLKRDLDALSKQCGKLMDRAKGRGEEVGSTLTRLDELYSKLQQFTNKLGGAEVKEEGQGSVGMETDVINQQLEAFKVFQKEVDPLQSQLQDINWLGQGLIQNADKGTSTKGLEHDLEDVNTQWNTLNKKIAERSAQLHEALLHCGRFQDALESLLSWLTDTEDLVSNQKPPSAEFKVVKAQIQEQILLQRLLDDRRPTVELIKKEGGKVAELGAESVDKEKVGKEIECLGQRWDALLKKAENRHKQLKSILVVAQQFHETLEPLSEWLSATEKHLAKAEPIGTQTSKLEEQISQHKALHEDIELRKQNVDQAISNGLELLKQTTGDEVVVIQGKLDGIKMRYAEINSMSDNVSKTLDQALTLASKLQHTHEDLSSWLKNVEAELTAFTAQEPVGEQLVQAQDRQKALLKEARDHKPQVDKLNEVSSSLLELVPWRAREGLDKIVTEDNDRYKATSDTIAHHVEQIDAAILKSQQFEQAADSELAWLTDAERKMLSLGEIRLEQDQTTVQLHAQKGFSMDIMRHKDAVDGIVKTGQAKIQALLEKYVVVSQLNSERCLQLERAQSLASQFWETYEELWPWLQETRTSFSQLPLASIEYEALRQQQEELRQMRELIAEHKPYIDKMNKTGPQLLELSPVAGVAIREKYTATDQLYAQLKADVKQRAFTLDEAISKSTQFHDKIEPMLESLERIAERLRQPPSISVEVEKIREQITENKVVSADLEKLQPSYDTLKQRGEEMIARSAGADKDISAKAVQDKLDRMVFTWNEIHALMEEREAKLLDVMDLADKFWCDHCALIVTIKDTQDLLRELEEPGVDPSVVKQQQEYLESFKEEIDGLQEELDVVRNLGAELMAACGEPDKPVTKKSIDEVNLAWETLNKAWKERVDRLDEAMQAAVQFQDGLQGMFDWVDIVEHKLGSMSPVGTDLDTVKQQIEELKEFKGEAYQLQMEMERLNHQAGLLLKKVTEEYDRCAIQEPMTELKMLWDNLDEKIINRQHKLEGALLALGQFQHALDELLAWMSNTEELLNEQRKAVGDPKAIEIKLAKHHVLQNDVLAHKTTVEAVNKAGTDLVESTSGEEAAGLQNKLENLTQRWKNILEKTEQRRQQLDSALLQAQGFHGEIEDMQQWLKDTERQLLASKAVGGLPDTAREQLNAHLELCSTMEAKEELYQQLMNKGQQLLTMTPSGQDSNTEQDLRNLQDKWESVQAKVAERKVKLEEALALATEFHNSLQDFINWLTQAEQTLTMSSPASLILETILFQIDEHKVFVTEVNSHRQQIIELDKTGTHLKYFSQKQDVVLIKNLLISVQGRWEKVVQRSVERGRLLDDTRKRAKQFHETWNKLTEWLDDSEKALDSELEIANDPDKIKTQLAQHKEFQKVLGSKHSVYDTTSRTGRALKDKTSLQDDNQKLDDMLSELRDKWDTVCGKSVERQNKLEEALLFSGQFTDALQALIDWLYRVEPQLAEDQPVHGDIDLVLNLIDSHKVNIGNICTIDLHCPAAEQYPWSSTLGALASKSRNEFMKKQEEKRVGLNKATSMGEAILTICHPDSITTIKHWNTIIKARFEEVQAWARQHQQRLAMALSDLLATKELLEGLLSWLQWAETTLNDKDMEVLPQEIDQVKALIAEHQTFMEEMTRKQPDVDKITKTHKRKRSPTQAMYPSSSQPPIETKNPRVNLLVSKWQQVWLLALDRRRKLNDAMDRLEELKEFANFDFDVWRKRYMRWMNHKKSRVMDFFRRIDKDQDGKVTRQEFIEGILSSKFPTSRLEMSAVADIFDRDGDGYIDYYEFVAALHPNKEAYKPLTDADKIEDEVTRQVAKCKCPKRFQVEQIGANKYRFYLGNQFGDSQQLRLVRILRSTVMVRVGGGWMALDEFLVKNDPCRAKGRTNMELREKFILPEGTTQVMASFRYRGRRSRPSSRAASPNRSNSNHSCPPQQNNPGLTSTPKSIPIQGSKLRLPGYLSGKGFQSGEEQGTLINAAVMKARGQAIGFESRRPGSRPGSKAGSRGSSRRGSDASDFDISDIASVCSDTSEMVGDTSRATPRSSSRQHGGKPSKIPTPQRRSTPSKLAKTSKR</sequence>
<name>A0A4W5PWZ3_9TELE</name>
<dbReference type="GO" id="GO:0005509">
    <property type="term" value="F:calcium ion binding"/>
    <property type="evidence" value="ECO:0007669"/>
    <property type="project" value="InterPro"/>
</dbReference>
<feature type="domain" description="Calponin-homology (CH)" evidence="24">
    <location>
        <begin position="80"/>
        <end position="183"/>
    </location>
</feature>
<keyword evidence="17" id="KW-0009">Actin-binding</keyword>
<evidence type="ECO:0000256" key="6">
    <source>
        <dbReference type="ARBA" id="ARBA00022443"/>
    </source>
</evidence>
<dbReference type="PANTHER" id="PTHR23169">
    <property type="entry name" value="ENVOPLAKIN"/>
    <property type="match status" value="1"/>
</dbReference>
<dbReference type="SUPFAM" id="SSF75399">
    <property type="entry name" value="Plakin repeat"/>
    <property type="match status" value="4"/>
</dbReference>
<evidence type="ECO:0000259" key="25">
    <source>
        <dbReference type="PROSITE" id="PS50222"/>
    </source>
</evidence>
<dbReference type="Gene3D" id="1.10.238.10">
    <property type="entry name" value="EF-hand"/>
    <property type="match status" value="1"/>
</dbReference>
<evidence type="ECO:0000256" key="5">
    <source>
        <dbReference type="ARBA" id="ARBA00009109"/>
    </source>
</evidence>
<protein>
    <submittedName>
        <fullName evidence="27">Dystonin</fullName>
    </submittedName>
</protein>
<proteinExistence type="inferred from homology"/>
<dbReference type="InterPro" id="IPR041573">
    <property type="entry name" value="Desmoplakin_Spectrin-like"/>
</dbReference>
<dbReference type="InterPro" id="IPR001589">
    <property type="entry name" value="Actinin_actin-bd_CS"/>
</dbReference>
<feature type="compositionally biased region" description="Low complexity" evidence="22">
    <location>
        <begin position="5929"/>
        <end position="5939"/>
    </location>
</feature>
<keyword evidence="9" id="KW-0597">Phosphoprotein</keyword>
<evidence type="ECO:0000259" key="24">
    <source>
        <dbReference type="PROSITE" id="PS50021"/>
    </source>
</evidence>
<dbReference type="FunFam" id="1.10.418.10:FF:000002">
    <property type="entry name" value="Microtubule-actin cross-linking factor 1"/>
    <property type="match status" value="1"/>
</dbReference>
<evidence type="ECO:0000256" key="14">
    <source>
        <dbReference type="ARBA" id="ARBA00022949"/>
    </source>
</evidence>
<comment type="similarity">
    <text evidence="5">Belongs to the plakin or cytolinker family.</text>
</comment>
<dbReference type="GO" id="GO:0005874">
    <property type="term" value="C:microtubule"/>
    <property type="evidence" value="ECO:0007669"/>
    <property type="project" value="UniProtKB-KW"/>
</dbReference>
<dbReference type="InterPro" id="IPR035915">
    <property type="entry name" value="Plakin_repeat_sf"/>
</dbReference>
<dbReference type="GO" id="GO:0008017">
    <property type="term" value="F:microtubule binding"/>
    <property type="evidence" value="ECO:0007669"/>
    <property type="project" value="InterPro"/>
</dbReference>
<evidence type="ECO:0000313" key="28">
    <source>
        <dbReference type="Proteomes" id="UP000314982"/>
    </source>
</evidence>
<feature type="coiled-coil region" evidence="21">
    <location>
        <begin position="4861"/>
        <end position="4888"/>
    </location>
</feature>
<dbReference type="InterPro" id="IPR049538">
    <property type="entry name" value="PCN-like_spectrin-like_rpt"/>
</dbReference>
<dbReference type="FunFam" id="1.20.58.60:FF:000093">
    <property type="entry name" value="dystonin isoform X1"/>
    <property type="match status" value="1"/>
</dbReference>
<evidence type="ECO:0000256" key="8">
    <source>
        <dbReference type="ARBA" id="ARBA00022490"/>
    </source>
</evidence>
<evidence type="ECO:0000256" key="10">
    <source>
        <dbReference type="ARBA" id="ARBA00022701"/>
    </source>
</evidence>
<evidence type="ECO:0000256" key="15">
    <source>
        <dbReference type="ARBA" id="ARBA00023054"/>
    </source>
</evidence>
<feature type="domain" description="Calponin-homology (CH)" evidence="24">
    <location>
        <begin position="196"/>
        <end position="300"/>
    </location>
</feature>
<dbReference type="FunFam" id="1.20.58.60:FF:000009">
    <property type="entry name" value="dystonin isoform X1"/>
    <property type="match status" value="1"/>
</dbReference>
<feature type="compositionally biased region" description="Polar residues" evidence="22">
    <location>
        <begin position="5862"/>
        <end position="5878"/>
    </location>
</feature>
<dbReference type="Gene3D" id="2.30.30.40">
    <property type="entry name" value="SH3 Domains"/>
    <property type="match status" value="1"/>
</dbReference>
<evidence type="ECO:0000256" key="19">
    <source>
        <dbReference type="ARBA" id="ARBA00023273"/>
    </source>
</evidence>
<dbReference type="Pfam" id="PF21019">
    <property type="entry name" value="Spectrin_3"/>
    <property type="match status" value="1"/>
</dbReference>
<keyword evidence="10" id="KW-0493">Microtubule</keyword>
<dbReference type="Pfam" id="PF17902">
    <property type="entry name" value="SH3_10"/>
    <property type="match status" value="1"/>
</dbReference>
<evidence type="ECO:0000256" key="22">
    <source>
        <dbReference type="SAM" id="MobiDB-lite"/>
    </source>
</evidence>
<feature type="coiled-coil region" evidence="21">
    <location>
        <begin position="3733"/>
        <end position="3767"/>
    </location>
</feature>
<dbReference type="SMART" id="SM00243">
    <property type="entry name" value="GAS2"/>
    <property type="match status" value="1"/>
</dbReference>
<dbReference type="GO" id="GO:0005737">
    <property type="term" value="C:cytoplasm"/>
    <property type="evidence" value="ECO:0007669"/>
    <property type="project" value="TreeGrafter"/>
</dbReference>
<evidence type="ECO:0000256" key="1">
    <source>
        <dbReference type="ARBA" id="ARBA00004236"/>
    </source>
</evidence>
<keyword evidence="12" id="KW-0677">Repeat</keyword>
<dbReference type="InterPro" id="IPR041615">
    <property type="entry name" value="Desmoplakin_SH3"/>
</dbReference>
<dbReference type="Pfam" id="PF13499">
    <property type="entry name" value="EF-hand_7"/>
    <property type="match status" value="1"/>
</dbReference>
<feature type="compositionally biased region" description="Polar residues" evidence="22">
    <location>
        <begin position="5587"/>
        <end position="5599"/>
    </location>
</feature>
<feature type="domain" description="SH3" evidence="23">
    <location>
        <begin position="844"/>
        <end position="901"/>
    </location>
</feature>
<keyword evidence="18" id="KW-0206">Cytoskeleton</keyword>
<dbReference type="GO" id="GO:0042060">
    <property type="term" value="P:wound healing"/>
    <property type="evidence" value="ECO:0007669"/>
    <property type="project" value="TreeGrafter"/>
</dbReference>
<feature type="region of interest" description="Disordered" evidence="22">
    <location>
        <begin position="5921"/>
        <end position="6006"/>
    </location>
</feature>
<keyword evidence="28" id="KW-1185">Reference proteome</keyword>
<dbReference type="FunFam" id="1.20.58.60:FF:000027">
    <property type="entry name" value="Microtubule-actin cross-linking factor 1"/>
    <property type="match status" value="1"/>
</dbReference>
<dbReference type="FunFam" id="1.20.58.60:FF:000001">
    <property type="entry name" value="Microtubule-actin cross-linking factor 1"/>
    <property type="match status" value="3"/>
</dbReference>
<keyword evidence="15 21" id="KW-0175">Coiled coil</keyword>
<feature type="domain" description="EF-hand" evidence="25">
    <location>
        <begin position="5659"/>
        <end position="5694"/>
    </location>
</feature>
<feature type="domain" description="GAR" evidence="26">
    <location>
        <begin position="5735"/>
        <end position="5813"/>
    </location>
</feature>
<evidence type="ECO:0000256" key="9">
    <source>
        <dbReference type="ARBA" id="ARBA00022553"/>
    </source>
</evidence>
<evidence type="ECO:0000256" key="17">
    <source>
        <dbReference type="ARBA" id="ARBA00023203"/>
    </source>
</evidence>
<evidence type="ECO:0000259" key="26">
    <source>
        <dbReference type="PROSITE" id="PS51460"/>
    </source>
</evidence>
<dbReference type="GO" id="GO:0005925">
    <property type="term" value="C:focal adhesion"/>
    <property type="evidence" value="ECO:0007669"/>
    <property type="project" value="TreeGrafter"/>
</dbReference>
<keyword evidence="13" id="KW-0106">Calcium</keyword>
<dbReference type="PROSITE" id="PS00020">
    <property type="entry name" value="ACTININ_2"/>
    <property type="match status" value="1"/>
</dbReference>
<dbReference type="InterPro" id="IPR043197">
    <property type="entry name" value="Plakin"/>
</dbReference>
<evidence type="ECO:0000256" key="20">
    <source>
        <dbReference type="PROSITE-ProRule" id="PRU00192"/>
    </source>
</evidence>
<evidence type="ECO:0000256" key="12">
    <source>
        <dbReference type="ARBA" id="ARBA00022737"/>
    </source>
</evidence>
<feature type="coiled-coil region" evidence="21">
    <location>
        <begin position="2815"/>
        <end position="2856"/>
    </location>
</feature>
<keyword evidence="16" id="KW-0472">Membrane</keyword>
<dbReference type="Pfam" id="PF18373">
    <property type="entry name" value="Spectrin_2"/>
    <property type="match status" value="1"/>
</dbReference>
<evidence type="ECO:0000256" key="3">
    <source>
        <dbReference type="ARBA" id="ARBA00004282"/>
    </source>
</evidence>
<feature type="compositionally biased region" description="Polar residues" evidence="22">
    <location>
        <begin position="5970"/>
        <end position="5980"/>
    </location>
</feature>
<feature type="coiled-coil region" evidence="21">
    <location>
        <begin position="3459"/>
        <end position="3489"/>
    </location>
</feature>
<dbReference type="SUPFAM" id="SSF47576">
    <property type="entry name" value="Calponin-homology domain, CH-domain"/>
    <property type="match status" value="1"/>
</dbReference>
<dbReference type="PROSITE" id="PS00019">
    <property type="entry name" value="ACTININ_1"/>
    <property type="match status" value="1"/>
</dbReference>
<dbReference type="PROSITE" id="PS50021">
    <property type="entry name" value="CH"/>
    <property type="match status" value="2"/>
</dbReference>
<dbReference type="SUPFAM" id="SSF47473">
    <property type="entry name" value="EF-hand"/>
    <property type="match status" value="1"/>
</dbReference>
<dbReference type="GO" id="GO:0030056">
    <property type="term" value="C:hemidesmosome"/>
    <property type="evidence" value="ECO:0007669"/>
    <property type="project" value="TreeGrafter"/>
</dbReference>
<dbReference type="Gene3D" id="1.20.58.1060">
    <property type="match status" value="1"/>
</dbReference>
<evidence type="ECO:0000259" key="23">
    <source>
        <dbReference type="PROSITE" id="PS50002"/>
    </source>
</evidence>
<dbReference type="InterPro" id="IPR001452">
    <property type="entry name" value="SH3_domain"/>
</dbReference>
<dbReference type="FunFam" id="1.20.58.60:FF:000012">
    <property type="entry name" value="Microtubule-actin cross-linking factor 1"/>
    <property type="match status" value="1"/>
</dbReference>